<sequence>MRGFYETGHPSSKRVKDWDKLEAEVKKQEKDEKLEGDAALNKWNLMGQYSQQTGKKLELRKSRALLLMSLAKAKSFKKGWWLWWKKIEKELQKAKRVEPWKRFVKARRMNQGYGLGSHYIVVYRSVGVDGSLPYSEIWKVLLIDNFPFLGAGGGSWNRYWGIPRTGQRSRNLCLGFFIGYSPTLDPSERRLFCRELSFGDVSLGS</sequence>
<proteinExistence type="predicted"/>
<comment type="caution">
    <text evidence="1">The sequence shown here is derived from an EMBL/GenBank/DDBJ whole genome shotgun (WGS) entry which is preliminary data.</text>
</comment>
<dbReference type="EMBL" id="QGKY02001015">
    <property type="protein sequence ID" value="KAF2572384.1"/>
    <property type="molecule type" value="Genomic_DNA"/>
</dbReference>
<gene>
    <name evidence="1" type="ORF">F2Q70_00005132</name>
</gene>
<reference evidence="1" key="1">
    <citation type="submission" date="2019-12" db="EMBL/GenBank/DDBJ databases">
        <title>Genome sequencing and annotation of Brassica cretica.</title>
        <authorList>
            <person name="Studholme D.J."/>
            <person name="Sarris P.F."/>
        </authorList>
    </citation>
    <scope>NUCLEOTIDE SEQUENCE</scope>
    <source>
        <strain evidence="1">PFS-102/07</strain>
        <tissue evidence="1">Leaf</tissue>
    </source>
</reference>
<organism evidence="1">
    <name type="scientific">Brassica cretica</name>
    <name type="common">Mustard</name>
    <dbReference type="NCBI Taxonomy" id="69181"/>
    <lineage>
        <taxon>Eukaryota</taxon>
        <taxon>Viridiplantae</taxon>
        <taxon>Streptophyta</taxon>
        <taxon>Embryophyta</taxon>
        <taxon>Tracheophyta</taxon>
        <taxon>Spermatophyta</taxon>
        <taxon>Magnoliopsida</taxon>
        <taxon>eudicotyledons</taxon>
        <taxon>Gunneridae</taxon>
        <taxon>Pentapetalae</taxon>
        <taxon>rosids</taxon>
        <taxon>malvids</taxon>
        <taxon>Brassicales</taxon>
        <taxon>Brassicaceae</taxon>
        <taxon>Brassiceae</taxon>
        <taxon>Brassica</taxon>
    </lineage>
</organism>
<protein>
    <submittedName>
        <fullName evidence="1">Uncharacterized protein</fullName>
    </submittedName>
</protein>
<dbReference type="AlphaFoldDB" id="A0A8S9IRE7"/>
<accession>A0A8S9IRE7</accession>
<evidence type="ECO:0000313" key="1">
    <source>
        <dbReference type="EMBL" id="KAF2572384.1"/>
    </source>
</evidence>
<name>A0A8S9IRE7_BRACR</name>